<keyword evidence="4" id="KW-0413">Isomerase</keyword>
<organism evidence="7 8">
    <name type="scientific">Verruconis gallopava</name>
    <dbReference type="NCBI Taxonomy" id="253628"/>
    <lineage>
        <taxon>Eukaryota</taxon>
        <taxon>Fungi</taxon>
        <taxon>Dikarya</taxon>
        <taxon>Ascomycota</taxon>
        <taxon>Pezizomycotina</taxon>
        <taxon>Dothideomycetes</taxon>
        <taxon>Pleosporomycetidae</taxon>
        <taxon>Venturiales</taxon>
        <taxon>Sympoventuriaceae</taxon>
        <taxon>Verruconis</taxon>
    </lineage>
</organism>
<dbReference type="EMBL" id="KN847564">
    <property type="protein sequence ID" value="KIW00353.1"/>
    <property type="molecule type" value="Genomic_DNA"/>
</dbReference>
<dbReference type="PANTHER" id="PTHR45024">
    <property type="entry name" value="DEHYDROGENASES, SHORT CHAIN"/>
    <property type="match status" value="1"/>
</dbReference>
<dbReference type="VEuPathDB" id="FungiDB:PV09_08065"/>
<dbReference type="SUPFAM" id="SSF51735">
    <property type="entry name" value="NAD(P)-binding Rossmann-fold domains"/>
    <property type="match status" value="2"/>
</dbReference>
<dbReference type="GO" id="GO:0016491">
    <property type="term" value="F:oxidoreductase activity"/>
    <property type="evidence" value="ECO:0007669"/>
    <property type="project" value="UniProtKB-KW"/>
</dbReference>
<evidence type="ECO:0000256" key="4">
    <source>
        <dbReference type="ARBA" id="ARBA00023235"/>
    </source>
</evidence>
<dbReference type="PROSITE" id="PS00061">
    <property type="entry name" value="ADH_SHORT"/>
    <property type="match status" value="1"/>
</dbReference>
<evidence type="ECO:0000256" key="2">
    <source>
        <dbReference type="ARBA" id="ARBA00022857"/>
    </source>
</evidence>
<dbReference type="GeneID" id="27316038"/>
<proteinExistence type="inferred from homology"/>
<keyword evidence="3" id="KW-0560">Oxidoreductase</keyword>
<dbReference type="RefSeq" id="XP_016210222.1">
    <property type="nucleotide sequence ID" value="XM_016361916.1"/>
</dbReference>
<dbReference type="PRINTS" id="PR00080">
    <property type="entry name" value="SDRFAMILY"/>
</dbReference>
<dbReference type="InterPro" id="IPR002347">
    <property type="entry name" value="SDR_fam"/>
</dbReference>
<dbReference type="CDD" id="cd05353">
    <property type="entry name" value="hydroxyacyl-CoA-like_DH_SDR_c-like"/>
    <property type="match status" value="2"/>
</dbReference>
<keyword evidence="8" id="KW-1185">Reference proteome</keyword>
<dbReference type="InterPro" id="IPR036291">
    <property type="entry name" value="NAD(P)-bd_dom_sf"/>
</dbReference>
<comment type="similarity">
    <text evidence="1">Belongs to the short-chain dehydrogenases/reductases (SDR) family.</text>
</comment>
<dbReference type="HOGENOM" id="CLU_010194_18_3_1"/>
<dbReference type="GO" id="GO:0016853">
    <property type="term" value="F:isomerase activity"/>
    <property type="evidence" value="ECO:0007669"/>
    <property type="project" value="UniProtKB-KW"/>
</dbReference>
<dbReference type="AlphaFoldDB" id="A0A0D2A112"/>
<dbReference type="OrthoDB" id="3592703at2759"/>
<evidence type="ECO:0000313" key="8">
    <source>
        <dbReference type="Proteomes" id="UP000053259"/>
    </source>
</evidence>
<dbReference type="InParanoid" id="A0A0D2A112"/>
<gene>
    <name evidence="7" type="ORF">PV09_08065</name>
</gene>
<name>A0A0D2A112_9PEZI</name>
<dbReference type="InterPro" id="IPR057326">
    <property type="entry name" value="KR_dom"/>
</dbReference>
<feature type="region of interest" description="Disordered" evidence="5">
    <location>
        <begin position="579"/>
        <end position="614"/>
    </location>
</feature>
<feature type="domain" description="Ketoreductase" evidence="6">
    <location>
        <begin position="9"/>
        <end position="195"/>
    </location>
</feature>
<dbReference type="FunFam" id="3.40.50.720:FF:000410">
    <property type="entry name" value="Peroxisomal multifunctional beta-oxidation protein"/>
    <property type="match status" value="1"/>
</dbReference>
<evidence type="ECO:0000313" key="7">
    <source>
        <dbReference type="EMBL" id="KIW00353.1"/>
    </source>
</evidence>
<keyword evidence="2" id="KW-0521">NADP</keyword>
<protein>
    <recommendedName>
        <fullName evidence="6">Ketoreductase domain-containing protein</fullName>
    </recommendedName>
</protein>
<dbReference type="InterPro" id="IPR051687">
    <property type="entry name" value="Peroxisomal_Beta-Oxidation"/>
</dbReference>
<reference evidence="7 8" key="1">
    <citation type="submission" date="2015-01" db="EMBL/GenBank/DDBJ databases">
        <title>The Genome Sequence of Ochroconis gallopava CBS43764.</title>
        <authorList>
            <consortium name="The Broad Institute Genomics Platform"/>
            <person name="Cuomo C."/>
            <person name="de Hoog S."/>
            <person name="Gorbushina A."/>
            <person name="Stielow B."/>
            <person name="Teixiera M."/>
            <person name="Abouelleil A."/>
            <person name="Chapman S.B."/>
            <person name="Priest M."/>
            <person name="Young S.K."/>
            <person name="Wortman J."/>
            <person name="Nusbaum C."/>
            <person name="Birren B."/>
        </authorList>
    </citation>
    <scope>NUCLEOTIDE SEQUENCE [LARGE SCALE GENOMIC DNA]</scope>
    <source>
        <strain evidence="7 8">CBS 43764</strain>
    </source>
</reference>
<dbReference type="InterPro" id="IPR020904">
    <property type="entry name" value="Sc_DH/Rdtase_CS"/>
</dbReference>
<sequence>MSEMRWDNQVVVVTGAGHGLGRQYALFYARRGAKVVVNDLGGSINGAGGGSSKAADDVVNEIKALGGEATANYDSVVDGERIIETAIKSYGRVDVLINNAGILRDITLKNMKDEDFDKIIAVHLTGTWKCTRAAWPYMRKQKYGRILNTSSSSGLFGNFGQSNYAAAKMAVVGFTETLAREGLKYNIVANVLAPGAASRLTATVFDQRMMEIMKPDWVVPLVGVLTHRSNVKETGSIFEASSGHFSKIRWERSEGLLLCADENLTPDVLLRHWKKVSDFSKVEHPNSVVNGLAMLEKGSWLPKNQPGQPISFKGKIVLVTGAGEGLGRAYAHLFAKLGGKVAVNDVVNAEKVAAAINQAGGEAFPITQTVEKGDEVVKAVIDKYGRIDVVVNNAGILRDKAFSNMTDDMWHAVINVHLRGTYKVMKAAWPYMLKQKYGRIVNITSTSGIYGSFGQANYAAAKCGIIGLTTSTAREGQKYNILVNAVAPLAGTNMTRTVRPEAEVQAMKPEYVAPLVALLCSDQNPSPPGKVYEAGCGHFANTRWQRARGVDFDFDAGIPSVEAVYKEFDRICDFDNGLADNPESPADGSKYSHGNIAKSKKLAGSLPSRRSGKL</sequence>
<dbReference type="FunFam" id="3.40.50.720:FF:000084">
    <property type="entry name" value="Short-chain dehydrogenase reductase"/>
    <property type="match status" value="1"/>
</dbReference>
<evidence type="ECO:0000256" key="5">
    <source>
        <dbReference type="SAM" id="MobiDB-lite"/>
    </source>
</evidence>
<dbReference type="Proteomes" id="UP000053259">
    <property type="component" value="Unassembled WGS sequence"/>
</dbReference>
<evidence type="ECO:0000256" key="3">
    <source>
        <dbReference type="ARBA" id="ARBA00023002"/>
    </source>
</evidence>
<dbReference type="PRINTS" id="PR00081">
    <property type="entry name" value="GDHRDH"/>
</dbReference>
<evidence type="ECO:0000256" key="1">
    <source>
        <dbReference type="ARBA" id="ARBA00006484"/>
    </source>
</evidence>
<dbReference type="STRING" id="253628.A0A0D2A112"/>
<accession>A0A0D2A112</accession>
<dbReference type="Gene3D" id="3.40.50.720">
    <property type="entry name" value="NAD(P)-binding Rossmann-like Domain"/>
    <property type="match status" value="2"/>
</dbReference>
<dbReference type="Pfam" id="PF00106">
    <property type="entry name" value="adh_short"/>
    <property type="match status" value="2"/>
</dbReference>
<dbReference type="SMART" id="SM00822">
    <property type="entry name" value="PKS_KR"/>
    <property type="match status" value="1"/>
</dbReference>
<dbReference type="PANTHER" id="PTHR45024:SF2">
    <property type="entry name" value="SCP2 DOMAIN-CONTAINING PROTEIN"/>
    <property type="match status" value="1"/>
</dbReference>
<evidence type="ECO:0000259" key="6">
    <source>
        <dbReference type="SMART" id="SM00822"/>
    </source>
</evidence>